<feature type="compositionally biased region" description="Polar residues" evidence="1">
    <location>
        <begin position="632"/>
        <end position="652"/>
    </location>
</feature>
<evidence type="ECO:0000313" key="2">
    <source>
        <dbReference type="EMBL" id="KAF5571056.1"/>
    </source>
</evidence>
<reference evidence="2 3" key="1">
    <citation type="submission" date="2020-05" db="EMBL/GenBank/DDBJ databases">
        <title>Identification and distribution of gene clusters putatively required for synthesis of sphingolipid metabolism inhibitors in phylogenetically diverse species of the filamentous fungus Fusarium.</title>
        <authorList>
            <person name="Kim H.-S."/>
            <person name="Busman M."/>
            <person name="Brown D.W."/>
            <person name="Divon H."/>
            <person name="Uhlig S."/>
            <person name="Proctor R.H."/>
        </authorList>
    </citation>
    <scope>NUCLEOTIDE SEQUENCE [LARGE SCALE GENOMIC DNA]</scope>
    <source>
        <strain evidence="2 3">NRRL 13617</strain>
    </source>
</reference>
<accession>A0A8H5NLL1</accession>
<feature type="region of interest" description="Disordered" evidence="1">
    <location>
        <begin position="888"/>
        <end position="930"/>
    </location>
</feature>
<feature type="region of interest" description="Disordered" evidence="1">
    <location>
        <begin position="606"/>
        <end position="655"/>
    </location>
</feature>
<dbReference type="Proteomes" id="UP000582016">
    <property type="component" value="Unassembled WGS sequence"/>
</dbReference>
<feature type="compositionally biased region" description="Polar residues" evidence="1">
    <location>
        <begin position="550"/>
        <end position="568"/>
    </location>
</feature>
<dbReference type="PANTHER" id="PTHR35391">
    <property type="entry name" value="C2H2-TYPE DOMAIN-CONTAINING PROTEIN-RELATED"/>
    <property type="match status" value="1"/>
</dbReference>
<organism evidence="2 3">
    <name type="scientific">Fusarium phyllophilum</name>
    <dbReference type="NCBI Taxonomy" id="47803"/>
    <lineage>
        <taxon>Eukaryota</taxon>
        <taxon>Fungi</taxon>
        <taxon>Dikarya</taxon>
        <taxon>Ascomycota</taxon>
        <taxon>Pezizomycotina</taxon>
        <taxon>Sordariomycetes</taxon>
        <taxon>Hypocreomycetidae</taxon>
        <taxon>Hypocreales</taxon>
        <taxon>Nectriaceae</taxon>
        <taxon>Fusarium</taxon>
        <taxon>Fusarium fujikuroi species complex</taxon>
    </lineage>
</organism>
<proteinExistence type="predicted"/>
<sequence length="930" mass="104192">MLIFIARLLAYPSSPSLLTGVFSATQRLQVTSTYQDALVIGSKKGNQKRQRGQKNHVDKSASHFCLKKTAHPHKRYYDSMKDRHTLSWMPSSKRSHRKSPTWDHESISAAAKMSRIATSSKLDPAAALLWHPPGDKIAFLDEFPFPRLRSPILDATLACRQSFRCICFARHNKSKWAEDNLISFNAWSISSGAGVWGEFSLDDKLVTRRQDSCILRGPCEEPNVKGAESVLRQLFALTSDFLRSLPFTRFWDSEPSFGDEADEDLLSFKSTLVSEYEPLLANADERCVQSITVVRDRLIEANSKRRRRLQNARKRRLESRSGASPQGQGPYLVLPPPVAAGSKVFECPHCFENLPVYLARAGHWREHVMADLAPFTCVVSECQHPNLFFTSELDWRSHMDREHGLQRWTCYYCDPSISFDSLKTLRKHLEAKRLDKVHAAVLKLGDSEISSETASWQIQEPLECPFCPELDLRDRSLDHIANCLFGFAIKALLYNDADTHRASKGVSVVPVEPSDAVDRAGLNMPVENIPGSIHLMSTEGQPVPDRPQAISPSNLPKTPTGIKQSLTSRLPKREDHHGRRSAARTTPPLVLPEVFPEVLDQGLALSTDPAVMSDGPPTKRRKLSDDDRDTRISNTTSVSTIDGSGVSGSTGRKLSLQHHPNMASEHSYILVPEPGQATSQIAIGNIFRERRKVDQQPFAGPGPKGVLMQLHATELDVRLTFNMSKRLAASLKAKLCSFLGISAGFESSQEGDVALKIGKVETYRIAMEGDTLHQYVKKRLEELEQDAEALRRLRLDPTKPARLFMITGVKVATDMERYVAEKRHRGGNLDAGFPLDPHQAVGLQATGVMDRNRNWSASGKMDGPVVIAYQLYYVPWKNEKTQVEKNLKYGMLGDEKGSDEEDDDEEDEEESEGENEDLEDEWGWFMQLGS</sequence>
<name>A0A8H5NLL1_9HYPO</name>
<keyword evidence="3" id="KW-1185">Reference proteome</keyword>
<gene>
    <name evidence="2" type="ORF">FPHYL_715</name>
</gene>
<protein>
    <submittedName>
        <fullName evidence="2">Cyclopropane-fatty-acyl-phospholipid synthase</fullName>
    </submittedName>
</protein>
<evidence type="ECO:0000256" key="1">
    <source>
        <dbReference type="SAM" id="MobiDB-lite"/>
    </source>
</evidence>
<feature type="compositionally biased region" description="Acidic residues" evidence="1">
    <location>
        <begin position="897"/>
        <end position="922"/>
    </location>
</feature>
<feature type="region of interest" description="Disordered" evidence="1">
    <location>
        <begin position="532"/>
        <end position="589"/>
    </location>
</feature>
<comment type="caution">
    <text evidence="2">The sequence shown here is derived from an EMBL/GenBank/DDBJ whole genome shotgun (WGS) entry which is preliminary data.</text>
</comment>
<dbReference type="EMBL" id="JAAOAQ010000019">
    <property type="protein sequence ID" value="KAF5571056.1"/>
    <property type="molecule type" value="Genomic_DNA"/>
</dbReference>
<dbReference type="PANTHER" id="PTHR35391:SF5">
    <property type="entry name" value="DUF6590 DOMAIN-CONTAINING PROTEIN"/>
    <property type="match status" value="1"/>
</dbReference>
<evidence type="ECO:0000313" key="3">
    <source>
        <dbReference type="Proteomes" id="UP000582016"/>
    </source>
</evidence>
<dbReference type="AlphaFoldDB" id="A0A8H5NLL1"/>
<feature type="region of interest" description="Disordered" evidence="1">
    <location>
        <begin position="305"/>
        <end position="331"/>
    </location>
</feature>
<dbReference type="OrthoDB" id="20872at2759"/>
<feature type="compositionally biased region" description="Basic residues" evidence="1">
    <location>
        <begin position="305"/>
        <end position="317"/>
    </location>
</feature>